<protein>
    <submittedName>
        <fullName evidence="1">Uncharacterized protein</fullName>
    </submittedName>
</protein>
<evidence type="ECO:0000313" key="1">
    <source>
        <dbReference type="EMBL" id="GGA46204.1"/>
    </source>
</evidence>
<keyword evidence="2" id="KW-1185">Reference proteome</keyword>
<comment type="caution">
    <text evidence="1">The sequence shown here is derived from an EMBL/GenBank/DDBJ whole genome shotgun (WGS) entry which is preliminary data.</text>
</comment>
<reference evidence="2" key="1">
    <citation type="journal article" date="2019" name="Int. J. Syst. Evol. Microbiol.">
        <title>The Global Catalogue of Microorganisms (GCM) 10K type strain sequencing project: providing services to taxonomists for standard genome sequencing and annotation.</title>
        <authorList>
            <consortium name="The Broad Institute Genomics Platform"/>
            <consortium name="The Broad Institute Genome Sequencing Center for Infectious Disease"/>
            <person name="Wu L."/>
            <person name="Ma J."/>
        </authorList>
    </citation>
    <scope>NUCLEOTIDE SEQUENCE [LARGE SCALE GENOMIC DNA]</scope>
    <source>
        <strain evidence="2">CGMCC 1.12404</strain>
    </source>
</reference>
<evidence type="ECO:0000313" key="2">
    <source>
        <dbReference type="Proteomes" id="UP000617979"/>
    </source>
</evidence>
<dbReference type="Proteomes" id="UP000617979">
    <property type="component" value="Unassembled WGS sequence"/>
</dbReference>
<proteinExistence type="predicted"/>
<name>A0ABQ1GLZ1_9BACL</name>
<accession>A0ABQ1GLZ1</accession>
<sequence length="343" mass="36681">MLKRLAEEGVRSLSVVGLSKNAGKTTVLNTLAKEGEEKGLLPGFVSIGVDGEERDVWSLREKPPVRVPAGGLVATAASLLEVRGGDWELVESTPLQSPLGPVILARARHRTTVKLAGVTRSDGVRKVVSRLSDLGAGMVWVDGAYDRKAAASPWVTDATVCVVGAAMGRSLDLILQRTEEMIRLLTLPEARNPLVRSAAEIARSNNSLVGMREGRIEVLPASSLLLEESVREALAGKSWAGLALPGSLTDRGLEFLMSLGFPLSLTVRDPTRCFVSLSTLRKFYRKGGHLSYLKGIRLAAVAINPVSPDGYAFDPAGMRAQVAQICEPVPVFDAVRDLRIPGS</sequence>
<dbReference type="EMBL" id="BMEX01000005">
    <property type="protein sequence ID" value="GGA46204.1"/>
    <property type="molecule type" value="Genomic_DNA"/>
</dbReference>
<organism evidence="1 2">
    <name type="scientific">Kroppenstedtia guangzhouensis</name>
    <dbReference type="NCBI Taxonomy" id="1274356"/>
    <lineage>
        <taxon>Bacteria</taxon>
        <taxon>Bacillati</taxon>
        <taxon>Bacillota</taxon>
        <taxon>Bacilli</taxon>
        <taxon>Bacillales</taxon>
        <taxon>Thermoactinomycetaceae</taxon>
        <taxon>Kroppenstedtia</taxon>
    </lineage>
</organism>
<gene>
    <name evidence="1" type="ORF">GCM10007416_19210</name>
</gene>
<dbReference type="RefSeq" id="WP_188432337.1">
    <property type="nucleotide sequence ID" value="NZ_BMEX01000005.1"/>
</dbReference>